<evidence type="ECO:0000313" key="1">
    <source>
        <dbReference type="EMBL" id="OMO51936.1"/>
    </source>
</evidence>
<dbReference type="AlphaFoldDB" id="A0A1R3G1H4"/>
<evidence type="ECO:0000313" key="2">
    <source>
        <dbReference type="Proteomes" id="UP000187203"/>
    </source>
</evidence>
<reference evidence="2" key="1">
    <citation type="submission" date="2013-09" db="EMBL/GenBank/DDBJ databases">
        <title>Corchorus olitorius genome sequencing.</title>
        <authorList>
            <person name="Alam M."/>
            <person name="Haque M.S."/>
            <person name="Islam M.S."/>
            <person name="Emdad E.M."/>
            <person name="Islam M.M."/>
            <person name="Ahmed B."/>
            <person name="Halim A."/>
            <person name="Hossen Q.M.M."/>
            <person name="Hossain M.Z."/>
            <person name="Ahmed R."/>
            <person name="Khan M.M."/>
            <person name="Islam R."/>
            <person name="Rashid M.M."/>
            <person name="Khan S.A."/>
            <person name="Rahman M.S."/>
            <person name="Alam M."/>
            <person name="Yahiya A.S."/>
            <person name="Khan M.S."/>
            <person name="Azam M.S."/>
            <person name="Haque T."/>
            <person name="Lashkar M.Z.H."/>
            <person name="Akhand A.I."/>
            <person name="Morshed G."/>
            <person name="Roy S."/>
            <person name="Uddin K.S."/>
            <person name="Rabeya T."/>
            <person name="Hossain A.S."/>
            <person name="Chowdhury A."/>
            <person name="Snigdha A.R."/>
            <person name="Mortoza M.S."/>
            <person name="Matin S.A."/>
            <person name="Hoque S.M.E."/>
            <person name="Islam M.K."/>
            <person name="Roy D.K."/>
            <person name="Haider R."/>
            <person name="Moosa M.M."/>
            <person name="Elias S.M."/>
            <person name="Hasan A.M."/>
            <person name="Jahan S."/>
            <person name="Shafiuddin M."/>
            <person name="Mahmood N."/>
            <person name="Shommy N.S."/>
        </authorList>
    </citation>
    <scope>NUCLEOTIDE SEQUENCE [LARGE SCALE GENOMIC DNA]</scope>
    <source>
        <strain evidence="2">cv. O-4</strain>
    </source>
</reference>
<keyword evidence="2" id="KW-1185">Reference proteome</keyword>
<gene>
    <name evidence="1" type="ORF">COLO4_37464</name>
</gene>
<protein>
    <submittedName>
        <fullName evidence="1">Uncharacterized protein</fullName>
    </submittedName>
</protein>
<dbReference type="EMBL" id="AWUE01023998">
    <property type="protein sequence ID" value="OMO51936.1"/>
    <property type="molecule type" value="Genomic_DNA"/>
</dbReference>
<comment type="caution">
    <text evidence="1">The sequence shown here is derived from an EMBL/GenBank/DDBJ whole genome shotgun (WGS) entry which is preliminary data.</text>
</comment>
<dbReference type="Proteomes" id="UP000187203">
    <property type="component" value="Unassembled WGS sequence"/>
</dbReference>
<sequence>MGPLPSSPESVTSRSRIFRNHVDNLLLREREAARPIANEDVSCEIISKIGGKLITHNEENMEEVKVRSKRRATENMGLSSETNGRNLRIMEEMVAKDRVGSFAQEHGESPGMQMNDLIESVASALSPSNSVNQPPKHRKELLLTILARIYVYLSLKPPLKP</sequence>
<organism evidence="1 2">
    <name type="scientific">Corchorus olitorius</name>
    <dbReference type="NCBI Taxonomy" id="93759"/>
    <lineage>
        <taxon>Eukaryota</taxon>
        <taxon>Viridiplantae</taxon>
        <taxon>Streptophyta</taxon>
        <taxon>Embryophyta</taxon>
        <taxon>Tracheophyta</taxon>
        <taxon>Spermatophyta</taxon>
        <taxon>Magnoliopsida</taxon>
        <taxon>eudicotyledons</taxon>
        <taxon>Gunneridae</taxon>
        <taxon>Pentapetalae</taxon>
        <taxon>rosids</taxon>
        <taxon>malvids</taxon>
        <taxon>Malvales</taxon>
        <taxon>Malvaceae</taxon>
        <taxon>Grewioideae</taxon>
        <taxon>Apeibeae</taxon>
        <taxon>Corchorus</taxon>
    </lineage>
</organism>
<name>A0A1R3G1H4_9ROSI</name>
<accession>A0A1R3G1H4</accession>
<proteinExistence type="predicted"/>